<dbReference type="Gramene" id="TraesARI7A03G03783940.1">
    <property type="protein sequence ID" value="TraesARI7A03G03783940.1.CDS1"/>
    <property type="gene ID" value="TraesARI7A03G03783940"/>
</dbReference>
<reference evidence="3" key="2">
    <citation type="submission" date="2018-10" db="UniProtKB">
        <authorList>
            <consortium name="EnsemblPlants"/>
        </authorList>
    </citation>
    <scope>IDENTIFICATION</scope>
</reference>
<dbReference type="Gramene" id="TraesSYM7A03G03766060.1">
    <property type="protein sequence ID" value="TraesSYM7A03G03766060.1.CDS1"/>
    <property type="gene ID" value="TraesSYM7A03G03766060"/>
</dbReference>
<dbReference type="Proteomes" id="UP000019116">
    <property type="component" value="Chromosome 7A"/>
</dbReference>
<dbReference type="InterPro" id="IPR045766">
    <property type="entry name" value="MCAfunc"/>
</dbReference>
<dbReference type="InterPro" id="IPR059179">
    <property type="entry name" value="MLKL-like_MCAfunc"/>
</dbReference>
<feature type="domain" description="MCAfunc" evidence="2">
    <location>
        <begin position="25"/>
        <end position="134"/>
    </location>
</feature>
<dbReference type="Pfam" id="PF19584">
    <property type="entry name" value="MCAfunc"/>
    <property type="match status" value="1"/>
</dbReference>
<gene>
    <name evidence="3" type="primary">LOC123152887</name>
</gene>
<dbReference type="InterPro" id="IPR036537">
    <property type="entry name" value="Adaptor_Cbl_N_dom_sf"/>
</dbReference>
<dbReference type="OMA" id="YSCFMSG"/>
<dbReference type="AlphaFoldDB" id="A0A3B6RBN9"/>
<dbReference type="Gramene" id="TraesNOR7A03G03858910.1">
    <property type="protein sequence ID" value="TraesNOR7A03G03858910.1.CDS1"/>
    <property type="gene ID" value="TraesNOR7A03G03858910"/>
</dbReference>
<dbReference type="Gramene" id="TraesCLE_scaffold_086787_01G000300.1">
    <property type="protein sequence ID" value="TraesCLE_scaffold_086787_01G000300.1"/>
    <property type="gene ID" value="TraesCLE_scaffold_086787_01G000300"/>
</dbReference>
<sequence>MMLWNGMSQVANIAQLAGVYAYGVITMIVEAAKTVRRNRKTCQLLARLVKMIGDLLQQLESTQLMQHTETRNPVEQLEETLRHTYMLIRSCQDGSYLYSCFMSGKQADQLHPVQNEIAFYLQLIPLVGFVDTTRT</sequence>
<dbReference type="PANTHER" id="PTHR46604:SF11">
    <property type="entry name" value="OS11G0670100 PROTEIN"/>
    <property type="match status" value="1"/>
</dbReference>
<protein>
    <recommendedName>
        <fullName evidence="2">MCAfunc domain-containing protein</fullName>
    </recommendedName>
</protein>
<dbReference type="SMR" id="A0A3B6RBN9"/>
<feature type="transmembrane region" description="Helical" evidence="1">
    <location>
        <begin position="12"/>
        <end position="32"/>
    </location>
</feature>
<dbReference type="GeneID" id="123152887"/>
<dbReference type="PANTHER" id="PTHR46604">
    <property type="entry name" value="PROTEIN MID1-COMPLEMENTING ACTIVITY 1"/>
    <property type="match status" value="1"/>
</dbReference>
<dbReference type="KEGG" id="taes:123152887"/>
<proteinExistence type="predicted"/>
<keyword evidence="1" id="KW-0812">Transmembrane</keyword>
<keyword evidence="1" id="KW-0472">Membrane</keyword>
<dbReference type="STRING" id="4565.A0A3B6RBN9"/>
<evidence type="ECO:0000313" key="4">
    <source>
        <dbReference type="Proteomes" id="UP000019116"/>
    </source>
</evidence>
<reference evidence="3" key="1">
    <citation type="submission" date="2018-08" db="EMBL/GenBank/DDBJ databases">
        <authorList>
            <person name="Rossello M."/>
        </authorList>
    </citation>
    <scope>NUCLEOTIDE SEQUENCE [LARGE SCALE GENOMIC DNA]</scope>
    <source>
        <strain evidence="3">cv. Chinese Spring</strain>
    </source>
</reference>
<accession>A0A3B6RBN9</accession>
<dbReference type="Gramene" id="TraesLDM7A03G03822920.1">
    <property type="protein sequence ID" value="TraesLDM7A03G03822920.1.CDS1"/>
    <property type="gene ID" value="TraesLDM7A03G03822920"/>
</dbReference>
<organism evidence="3">
    <name type="scientific">Triticum aestivum</name>
    <name type="common">Wheat</name>
    <dbReference type="NCBI Taxonomy" id="4565"/>
    <lineage>
        <taxon>Eukaryota</taxon>
        <taxon>Viridiplantae</taxon>
        <taxon>Streptophyta</taxon>
        <taxon>Embryophyta</taxon>
        <taxon>Tracheophyta</taxon>
        <taxon>Spermatophyta</taxon>
        <taxon>Magnoliopsida</taxon>
        <taxon>Liliopsida</taxon>
        <taxon>Poales</taxon>
        <taxon>Poaceae</taxon>
        <taxon>BOP clade</taxon>
        <taxon>Pooideae</taxon>
        <taxon>Triticodae</taxon>
        <taxon>Triticeae</taxon>
        <taxon>Triticinae</taxon>
        <taxon>Triticum</taxon>
    </lineage>
</organism>
<dbReference type="Gramene" id="TraesCAD_scaffold_080971_01G000100.1">
    <property type="protein sequence ID" value="TraesCAD_scaffold_080971_01G000100.1"/>
    <property type="gene ID" value="TraesCAD_scaffold_080971_01G000100"/>
</dbReference>
<dbReference type="CDD" id="cd21037">
    <property type="entry name" value="MLKL_NTD"/>
    <property type="match status" value="1"/>
</dbReference>
<name>A0A3B6RBN9_WHEAT</name>
<dbReference type="Gramene" id="TraesMAC7A03G03817800.1">
    <property type="protein sequence ID" value="TraesMAC7A03G03817800.1.CDS1"/>
    <property type="gene ID" value="TraesMAC7A03G03817800"/>
</dbReference>
<keyword evidence="4" id="KW-1185">Reference proteome</keyword>
<dbReference type="GO" id="GO:0007166">
    <property type="term" value="P:cell surface receptor signaling pathway"/>
    <property type="evidence" value="ECO:0007669"/>
    <property type="project" value="InterPro"/>
</dbReference>
<evidence type="ECO:0000313" key="3">
    <source>
        <dbReference type="EnsemblPlants" id="TraesCS7A02G057000.1.cds1"/>
    </source>
</evidence>
<keyword evidence="1" id="KW-1133">Transmembrane helix</keyword>
<dbReference type="Gene3D" id="1.20.930.20">
    <property type="entry name" value="Adaptor protein Cbl, N-terminal domain"/>
    <property type="match status" value="1"/>
</dbReference>
<dbReference type="EnsemblPlants" id="TraesCS7A02G057000.1">
    <property type="protein sequence ID" value="TraesCS7A02G057000.1.cds1"/>
    <property type="gene ID" value="TraesCS7A02G057000"/>
</dbReference>
<dbReference type="Gramene" id="TraesCS7A02G057000.1">
    <property type="protein sequence ID" value="TraesCS7A02G057000.1.cds1"/>
    <property type="gene ID" value="TraesCS7A02G057000"/>
</dbReference>
<evidence type="ECO:0000256" key="1">
    <source>
        <dbReference type="SAM" id="Phobius"/>
    </source>
</evidence>
<dbReference type="Gramene" id="TraesROB_scaffold_091307_01G000300.1">
    <property type="protein sequence ID" value="TraesROB_scaffold_091307_01G000300.1"/>
    <property type="gene ID" value="TraesROB_scaffold_091307_01G000300"/>
</dbReference>
<dbReference type="Gramene" id="TraesCS7A03G0127700.1">
    <property type="protein sequence ID" value="TraesCS7A03G0127700.1.CDS1"/>
    <property type="gene ID" value="TraesCS7A03G0127700"/>
</dbReference>
<dbReference type="Gramene" id="TraesRN7A0100105500.1">
    <property type="protein sequence ID" value="TraesRN7A0100105500.1"/>
    <property type="gene ID" value="TraesRN7A0100105500"/>
</dbReference>
<dbReference type="OrthoDB" id="1045822at2759"/>
<evidence type="ECO:0000259" key="2">
    <source>
        <dbReference type="Pfam" id="PF19584"/>
    </source>
</evidence>
<dbReference type="RefSeq" id="XP_044428214.1">
    <property type="nucleotide sequence ID" value="XM_044572279.1"/>
</dbReference>